<dbReference type="Pfam" id="PF02738">
    <property type="entry name" value="MoCoBD_1"/>
    <property type="match status" value="1"/>
</dbReference>
<keyword evidence="2" id="KW-0472">Membrane</keyword>
<dbReference type="Pfam" id="PF20256">
    <property type="entry name" value="MoCoBD_2"/>
    <property type="match status" value="1"/>
</dbReference>
<keyword evidence="5" id="KW-1185">Reference proteome</keyword>
<name>A0A918KB19_9PROT</name>
<dbReference type="EMBL" id="BMYV01000001">
    <property type="protein sequence ID" value="GGX55623.1"/>
    <property type="molecule type" value="Genomic_DNA"/>
</dbReference>
<dbReference type="Gene3D" id="3.90.1170.50">
    <property type="entry name" value="Aldehyde oxidase/xanthine dehydrogenase, a/b hammerhead"/>
    <property type="match status" value="1"/>
</dbReference>
<evidence type="ECO:0000256" key="2">
    <source>
        <dbReference type="SAM" id="Phobius"/>
    </source>
</evidence>
<organism evidence="4 5">
    <name type="scientific">Litorimonas cladophorae</name>
    <dbReference type="NCBI Taxonomy" id="1220491"/>
    <lineage>
        <taxon>Bacteria</taxon>
        <taxon>Pseudomonadati</taxon>
        <taxon>Pseudomonadota</taxon>
        <taxon>Alphaproteobacteria</taxon>
        <taxon>Maricaulales</taxon>
        <taxon>Robiginitomaculaceae</taxon>
    </lineage>
</organism>
<keyword evidence="2" id="KW-0812">Transmembrane</keyword>
<dbReference type="GO" id="GO:0016491">
    <property type="term" value="F:oxidoreductase activity"/>
    <property type="evidence" value="ECO:0007669"/>
    <property type="project" value="InterPro"/>
</dbReference>
<feature type="region of interest" description="Disordered" evidence="1">
    <location>
        <begin position="1"/>
        <end position="22"/>
    </location>
</feature>
<dbReference type="InterPro" id="IPR008274">
    <property type="entry name" value="AldOxase/xan_DH_MoCoBD1"/>
</dbReference>
<proteinExistence type="predicted"/>
<dbReference type="InterPro" id="IPR012368">
    <property type="entry name" value="OxRdtase_Mopterin-bd_su_IorB"/>
</dbReference>
<dbReference type="InterPro" id="IPR046867">
    <property type="entry name" value="AldOxase/xan_DH_MoCoBD2"/>
</dbReference>
<comment type="caution">
    <text evidence="4">The sequence shown here is derived from an EMBL/GenBank/DDBJ whole genome shotgun (WGS) entry which is preliminary data.</text>
</comment>
<sequence length="755" mass="80485">MAQDIMTATDTPENNGKKTKVKKKGRWTRRGFIGAGLVAGGALVVGVAIRPGDRTGTLEKYVAGEGEHLVAAWVKISEDNKITAIIPHGEMGQGIHTALSAMLAEEMDADWDALDIIEAPAEKDYANFPLVRGFATGGKKVPGFVFDTLNGAMLGIAKKMDMQITGGSTSVRFTGTGAMQTAGAAARELIMKAAAKEWDVPVSALRTSKSRVHHDGSNRSAPYGQFAAAASEMTPNLHPKLKSRKDYTLMGQSLPRVDIPAKVDGTANFGIDAKVDGMKYATVMAAPVHGQTVASLDASAAEAMPGVISVHNMGGYVGVVAEGYWPAQQALYALDVEFTTSDASTLSQEQLFAQFGEALETGKRKVMHKAGNVTKGAEGAARVIEAEYAVPYLAHACMEPMNATAWVRDGKADIWCGTQNPLGTRMAVAKALAFDAENVKLNTAFMGGGFGRRAIPDYVLQAAALSQASGHPVKLIWSREETTQQDHYRPAVLGRFKAAVDAEGIPLTWESVFNHEGEPKEASDIAYNIPNKKVEVVESPSHTRLGPWRSVDHTQHGYFTESFIEELAHAAGKDGYEYRRALLADKPRFVKVLDAAAKLGNWGETLPAGQARGISIVESFMTICAQVVTVDMRDGDPRVVHVACAADPGFAVNPDGFEAQMQSGIIYGLCAALKGEISIEDGAVMQSNFHDYEILRMDEAPKIDTIILESDAHIGGGGEPGTPPIAPALANAVFNATGKRLRKLPIRDIGLGAAS</sequence>
<accession>A0A918KB19</accession>
<dbReference type="RefSeq" id="WP_233349688.1">
    <property type="nucleotide sequence ID" value="NZ_BMYV01000001.1"/>
</dbReference>
<dbReference type="Gene3D" id="3.30.365.10">
    <property type="entry name" value="Aldehyde oxidase/xanthine dehydrogenase, molybdopterin binding domain"/>
    <property type="match status" value="5"/>
</dbReference>
<evidence type="ECO:0000256" key="1">
    <source>
        <dbReference type="SAM" id="MobiDB-lite"/>
    </source>
</evidence>
<dbReference type="InterPro" id="IPR052516">
    <property type="entry name" value="N-heterocyclic_Hydroxylase"/>
</dbReference>
<feature type="domain" description="Aldehyde oxidase/xanthine dehydrogenase a/b hammerhead" evidence="3">
    <location>
        <begin position="264"/>
        <end position="342"/>
    </location>
</feature>
<feature type="compositionally biased region" description="Polar residues" evidence="1">
    <location>
        <begin position="1"/>
        <end position="14"/>
    </location>
</feature>
<evidence type="ECO:0000313" key="5">
    <source>
        <dbReference type="Proteomes" id="UP000600865"/>
    </source>
</evidence>
<reference evidence="4 5" key="1">
    <citation type="journal article" date="2014" name="Int. J. Syst. Evol. Microbiol.">
        <title>Complete genome sequence of Corynebacterium casei LMG S-19264T (=DSM 44701T), isolated from a smear-ripened cheese.</title>
        <authorList>
            <consortium name="US DOE Joint Genome Institute (JGI-PGF)"/>
            <person name="Walter F."/>
            <person name="Albersmeier A."/>
            <person name="Kalinowski J."/>
            <person name="Ruckert C."/>
        </authorList>
    </citation>
    <scope>NUCLEOTIDE SEQUENCE [LARGE SCALE GENOMIC DNA]</scope>
    <source>
        <strain evidence="4 5">KCTC 23968</strain>
    </source>
</reference>
<keyword evidence="2" id="KW-1133">Transmembrane helix</keyword>
<dbReference type="PANTHER" id="PTHR47495">
    <property type="entry name" value="ALDEHYDE DEHYDROGENASE"/>
    <property type="match status" value="1"/>
</dbReference>
<dbReference type="InterPro" id="IPR037165">
    <property type="entry name" value="AldOxase/xan_DH_Mopterin-bd_sf"/>
</dbReference>
<dbReference type="SMART" id="SM01008">
    <property type="entry name" value="Ald_Xan_dh_C"/>
    <property type="match status" value="1"/>
</dbReference>
<dbReference type="PANTHER" id="PTHR47495:SF2">
    <property type="entry name" value="ALDEHYDE DEHYDROGENASE"/>
    <property type="match status" value="1"/>
</dbReference>
<dbReference type="SUPFAM" id="SSF56003">
    <property type="entry name" value="Molybdenum cofactor-binding domain"/>
    <property type="match status" value="2"/>
</dbReference>
<feature type="transmembrane region" description="Helical" evidence="2">
    <location>
        <begin position="31"/>
        <end position="49"/>
    </location>
</feature>
<dbReference type="PIRSF" id="PIRSF036389">
    <property type="entry name" value="IOR_B"/>
    <property type="match status" value="1"/>
</dbReference>
<dbReference type="AlphaFoldDB" id="A0A918KB19"/>
<gene>
    <name evidence="4" type="ORF">GCM10011309_00290</name>
</gene>
<dbReference type="Proteomes" id="UP000600865">
    <property type="component" value="Unassembled WGS sequence"/>
</dbReference>
<evidence type="ECO:0000313" key="4">
    <source>
        <dbReference type="EMBL" id="GGX55623.1"/>
    </source>
</evidence>
<evidence type="ECO:0000259" key="3">
    <source>
        <dbReference type="SMART" id="SM01008"/>
    </source>
</evidence>
<dbReference type="InterPro" id="IPR000674">
    <property type="entry name" value="Ald_Oxase/Xan_DH_a/b"/>
</dbReference>
<protein>
    <submittedName>
        <fullName evidence="4">Aldehyde dehydrogenase</fullName>
    </submittedName>
</protein>